<sequence length="95" mass="10649">MYDCQNDSYTEFSYASSRAERPLAGVLSARPLSEAGCLDALARFAREAGYDTEREDNTLYVHNITLRDALEANRRYGGTLLISCDLRRDPPAHFG</sequence>
<reference evidence="1" key="1">
    <citation type="journal article" date="2014" name="Int. J. Syst. Evol. Microbiol.">
        <title>Complete genome sequence of Corynebacterium casei LMG S-19264T (=DSM 44701T), isolated from a smear-ripened cheese.</title>
        <authorList>
            <consortium name="US DOE Joint Genome Institute (JGI-PGF)"/>
            <person name="Walter F."/>
            <person name="Albersmeier A."/>
            <person name="Kalinowski J."/>
            <person name="Ruckert C."/>
        </authorList>
    </citation>
    <scope>NUCLEOTIDE SEQUENCE</scope>
    <source>
        <strain evidence="1">KCTC 32182</strain>
    </source>
</reference>
<dbReference type="Proteomes" id="UP000645257">
    <property type="component" value="Unassembled WGS sequence"/>
</dbReference>
<evidence type="ECO:0000313" key="2">
    <source>
        <dbReference type="Proteomes" id="UP000645257"/>
    </source>
</evidence>
<name>A0A918P5K9_9NEIS</name>
<evidence type="ECO:0000313" key="1">
    <source>
        <dbReference type="EMBL" id="GGY26513.1"/>
    </source>
</evidence>
<comment type="caution">
    <text evidence="1">The sequence shown here is derived from an EMBL/GenBank/DDBJ whole genome shotgun (WGS) entry which is preliminary data.</text>
</comment>
<gene>
    <name evidence="1" type="ORF">GCM10011289_32570</name>
</gene>
<proteinExistence type="predicted"/>
<organism evidence="1 2">
    <name type="scientific">Paludibacterium paludis</name>
    <dbReference type="NCBI Taxonomy" id="1225769"/>
    <lineage>
        <taxon>Bacteria</taxon>
        <taxon>Pseudomonadati</taxon>
        <taxon>Pseudomonadota</taxon>
        <taxon>Betaproteobacteria</taxon>
        <taxon>Neisseriales</taxon>
        <taxon>Chromobacteriaceae</taxon>
        <taxon>Paludibacterium</taxon>
    </lineage>
</organism>
<dbReference type="EMBL" id="BMYX01000023">
    <property type="protein sequence ID" value="GGY26513.1"/>
    <property type="molecule type" value="Genomic_DNA"/>
</dbReference>
<accession>A0A918P5K9</accession>
<keyword evidence="2" id="KW-1185">Reference proteome</keyword>
<protein>
    <submittedName>
        <fullName evidence="1">Uncharacterized protein</fullName>
    </submittedName>
</protein>
<dbReference type="RefSeq" id="WP_189536290.1">
    <property type="nucleotide sequence ID" value="NZ_BMYX01000023.1"/>
</dbReference>
<dbReference type="AlphaFoldDB" id="A0A918P5K9"/>
<reference evidence="1" key="2">
    <citation type="submission" date="2020-09" db="EMBL/GenBank/DDBJ databases">
        <authorList>
            <person name="Sun Q."/>
            <person name="Kim S."/>
        </authorList>
    </citation>
    <scope>NUCLEOTIDE SEQUENCE</scope>
    <source>
        <strain evidence="1">KCTC 32182</strain>
    </source>
</reference>